<dbReference type="EMBL" id="QNRR01000002">
    <property type="protein sequence ID" value="RBP46214.1"/>
    <property type="molecule type" value="Genomic_DNA"/>
</dbReference>
<gene>
    <name evidence="2" type="ORF">DES53_102600</name>
</gene>
<dbReference type="AlphaFoldDB" id="A0A366HTG8"/>
<dbReference type="Proteomes" id="UP000253426">
    <property type="component" value="Unassembled WGS sequence"/>
</dbReference>
<name>A0A366HTG8_9BACT</name>
<evidence type="ECO:0000313" key="2">
    <source>
        <dbReference type="EMBL" id="RBP46214.1"/>
    </source>
</evidence>
<comment type="caution">
    <text evidence="2">The sequence shown here is derived from an EMBL/GenBank/DDBJ whole genome shotgun (WGS) entry which is preliminary data.</text>
</comment>
<feature type="transmembrane region" description="Helical" evidence="1">
    <location>
        <begin position="16"/>
        <end position="34"/>
    </location>
</feature>
<evidence type="ECO:0000256" key="1">
    <source>
        <dbReference type="SAM" id="Phobius"/>
    </source>
</evidence>
<evidence type="ECO:0000313" key="3">
    <source>
        <dbReference type="Proteomes" id="UP000253426"/>
    </source>
</evidence>
<accession>A0A366HTG8</accession>
<keyword evidence="1" id="KW-0812">Transmembrane</keyword>
<keyword evidence="1" id="KW-0472">Membrane</keyword>
<sequence length="190" mass="21631">MASHDEVRRAREERQLRLWVSAAVGLGGFAVLVPEYQVPAVMGCVAMSVFVVIASVALLWRRHFKTGARALLLGLLLPVWGCVVSERIDDEVRVMFSEIHRKDTAPNMEDSKALGPWLEDSKRMETTYRVQMAFLHLDRKGGVRMREVLLQKRPDHDGDNTTAQLYLLAFQNGRVVSERKLPDRMKPKGY</sequence>
<organism evidence="2 3">
    <name type="scientific">Roseimicrobium gellanilyticum</name>
    <dbReference type="NCBI Taxonomy" id="748857"/>
    <lineage>
        <taxon>Bacteria</taxon>
        <taxon>Pseudomonadati</taxon>
        <taxon>Verrucomicrobiota</taxon>
        <taxon>Verrucomicrobiia</taxon>
        <taxon>Verrucomicrobiales</taxon>
        <taxon>Verrucomicrobiaceae</taxon>
        <taxon>Roseimicrobium</taxon>
    </lineage>
</organism>
<dbReference type="RefSeq" id="WP_113957744.1">
    <property type="nucleotide sequence ID" value="NZ_QNRR01000002.1"/>
</dbReference>
<reference evidence="2 3" key="1">
    <citation type="submission" date="2018-06" db="EMBL/GenBank/DDBJ databases">
        <title>Genomic Encyclopedia of Type Strains, Phase IV (KMG-IV): sequencing the most valuable type-strain genomes for metagenomic binning, comparative biology and taxonomic classification.</title>
        <authorList>
            <person name="Goeker M."/>
        </authorList>
    </citation>
    <scope>NUCLEOTIDE SEQUENCE [LARGE SCALE GENOMIC DNA]</scope>
    <source>
        <strain evidence="2 3">DSM 25532</strain>
    </source>
</reference>
<protein>
    <submittedName>
        <fullName evidence="2">Uncharacterized protein</fullName>
    </submittedName>
</protein>
<proteinExistence type="predicted"/>
<keyword evidence="3" id="KW-1185">Reference proteome</keyword>
<keyword evidence="1" id="KW-1133">Transmembrane helix</keyword>
<feature type="transmembrane region" description="Helical" evidence="1">
    <location>
        <begin position="40"/>
        <end position="60"/>
    </location>
</feature>